<gene>
    <name evidence="6" type="ORF">KP509_23G027300</name>
</gene>
<dbReference type="InterPro" id="IPR001965">
    <property type="entry name" value="Znf_PHD"/>
</dbReference>
<dbReference type="AlphaFoldDB" id="A0A8T2RYE9"/>
<dbReference type="GO" id="GO:0008270">
    <property type="term" value="F:zinc ion binding"/>
    <property type="evidence" value="ECO:0007669"/>
    <property type="project" value="UniProtKB-KW"/>
</dbReference>
<dbReference type="Proteomes" id="UP000825935">
    <property type="component" value="Chromosome 23"/>
</dbReference>
<comment type="caution">
    <text evidence="6">The sequence shown here is derived from an EMBL/GenBank/DDBJ whole genome shotgun (WGS) entry which is preliminary data.</text>
</comment>
<dbReference type="GO" id="GO:0005524">
    <property type="term" value="F:ATP binding"/>
    <property type="evidence" value="ECO:0007669"/>
    <property type="project" value="InterPro"/>
</dbReference>
<dbReference type="InterPro" id="IPR013083">
    <property type="entry name" value="Znf_RING/FYVE/PHD"/>
</dbReference>
<keyword evidence="1" id="KW-0150">Chloroplast</keyword>
<evidence type="ECO:0000256" key="2">
    <source>
        <dbReference type="ARBA" id="ARBA00022723"/>
    </source>
</evidence>
<evidence type="ECO:0000256" key="4">
    <source>
        <dbReference type="ARBA" id="ARBA00022833"/>
    </source>
</evidence>
<dbReference type="SUPFAM" id="SSF57903">
    <property type="entry name" value="FYVE/PHD zinc finger"/>
    <property type="match status" value="1"/>
</dbReference>
<dbReference type="InterPro" id="IPR027417">
    <property type="entry name" value="P-loop_NTPase"/>
</dbReference>
<keyword evidence="1" id="KW-0934">Plastid</keyword>
<reference evidence="6 7" key="1">
    <citation type="submission" date="2021-08" db="EMBL/GenBank/DDBJ databases">
        <title>WGS assembly of Ceratopteris richardii.</title>
        <authorList>
            <person name="Marchant D.B."/>
            <person name="Chen G."/>
            <person name="Jenkins J."/>
            <person name="Shu S."/>
            <person name="Leebens-Mack J."/>
            <person name="Grimwood J."/>
            <person name="Schmutz J."/>
            <person name="Soltis P."/>
            <person name="Soltis D."/>
            <person name="Chen Z.-H."/>
        </authorList>
    </citation>
    <scope>NUCLEOTIDE SEQUENCE [LARGE SCALE GENOMIC DNA]</scope>
    <source>
        <strain evidence="6">Whitten #5841</strain>
        <tissue evidence="6">Leaf</tissue>
    </source>
</reference>
<keyword evidence="7" id="KW-1185">Reference proteome</keyword>
<keyword evidence="2" id="KW-0479">Metal-binding</keyword>
<dbReference type="InterPro" id="IPR052583">
    <property type="entry name" value="ATP-helicase/E3_Ub-Ligase"/>
</dbReference>
<dbReference type="Gene3D" id="3.30.40.10">
    <property type="entry name" value="Zinc/RING finger domain, C3HC4 (zinc finger)"/>
    <property type="match status" value="1"/>
</dbReference>
<dbReference type="Pfam" id="PF00176">
    <property type="entry name" value="SNF2-rel_dom"/>
    <property type="match status" value="1"/>
</dbReference>
<evidence type="ECO:0000313" key="6">
    <source>
        <dbReference type="EMBL" id="KAH7301450.1"/>
    </source>
</evidence>
<dbReference type="SMART" id="SM00249">
    <property type="entry name" value="PHD"/>
    <property type="match status" value="1"/>
</dbReference>
<dbReference type="EMBL" id="CM035428">
    <property type="protein sequence ID" value="KAH7301450.1"/>
    <property type="molecule type" value="Genomic_DNA"/>
</dbReference>
<dbReference type="OrthoDB" id="423559at2759"/>
<dbReference type="SUPFAM" id="SSF52540">
    <property type="entry name" value="P-loop containing nucleoside triphosphate hydrolases"/>
    <property type="match status" value="1"/>
</dbReference>
<keyword evidence="3" id="KW-0863">Zinc-finger</keyword>
<feature type="domain" description="Zinc finger PHD-type" evidence="5">
    <location>
        <begin position="428"/>
        <end position="517"/>
    </location>
</feature>
<evidence type="ECO:0000256" key="3">
    <source>
        <dbReference type="ARBA" id="ARBA00022771"/>
    </source>
</evidence>
<evidence type="ECO:0000313" key="7">
    <source>
        <dbReference type="Proteomes" id="UP000825935"/>
    </source>
</evidence>
<proteinExistence type="predicted"/>
<evidence type="ECO:0000256" key="1">
    <source>
        <dbReference type="ARBA" id="ARBA00022528"/>
    </source>
</evidence>
<keyword evidence="4" id="KW-0862">Zinc</keyword>
<dbReference type="InterPro" id="IPR011011">
    <property type="entry name" value="Znf_FYVE_PHD"/>
</dbReference>
<name>A0A8T2RYE9_CERRI</name>
<protein>
    <recommendedName>
        <fullName evidence="5">Zinc finger PHD-type domain-containing protein</fullName>
    </recommendedName>
</protein>
<accession>A0A8T2RYE9</accession>
<dbReference type="PANTHER" id="PTHR45865:SF1">
    <property type="entry name" value="E3 UBIQUITIN-PROTEIN LIGASE SHPRH"/>
    <property type="match status" value="1"/>
</dbReference>
<organism evidence="6 7">
    <name type="scientific">Ceratopteris richardii</name>
    <name type="common">Triangle waterfern</name>
    <dbReference type="NCBI Taxonomy" id="49495"/>
    <lineage>
        <taxon>Eukaryota</taxon>
        <taxon>Viridiplantae</taxon>
        <taxon>Streptophyta</taxon>
        <taxon>Embryophyta</taxon>
        <taxon>Tracheophyta</taxon>
        <taxon>Polypodiopsida</taxon>
        <taxon>Polypodiidae</taxon>
        <taxon>Polypodiales</taxon>
        <taxon>Pteridineae</taxon>
        <taxon>Pteridaceae</taxon>
        <taxon>Parkerioideae</taxon>
        <taxon>Ceratopteris</taxon>
    </lineage>
</organism>
<sequence length="550" mass="61681">MAKKKQSLPKRSNGLLRQAADVVGATDDVILDEADINRTTTHKKNSSTRSSGDVIFYSPAKVGDFAIYFAEVGLQAAVYHNSMQATIVNGVFDRGTLSVRLYLSVLDKNSMVGVHPISVEDVRLELYWNEHDSSRDLTIEEEEESELNIFLSGYLDCRDDEVSAFIYLFKSGYISVNPQLRIDEKGPAANAEVVCRLAVGISQKSFDGAGELLNSGKTLWSRNMMKLMKWLRPDLHCDEVIYGVHGNMPINECSTMPFKGDGHDSNNRNQQAFNPLLLYEALRPDPNLPPLDTVPQKLLANLRTYQSQAAQWMVMRELAVISSAQDNSQLTSRDNWPFCLQVSSLDEKNVFYYNPFSGVVSRMPVKNFSDVRGGILADEMGLGKTVELLACIMANCDKMSTSQGDEAAKKATEELNMKLKRRKRERIACPCGEDTDDDKGIWVQCDICDVWHHAACVGFGMEFVTKERYELEMAMRKRQSKSPQQHKGKRRKITPDAVFVREERYTVDKDYVCGTCARIIGSVEVEGVCGATLIVCPSSIIGQWQEEIAR</sequence>
<evidence type="ECO:0000259" key="5">
    <source>
        <dbReference type="SMART" id="SM00249"/>
    </source>
</evidence>
<dbReference type="Gene3D" id="3.40.50.10810">
    <property type="entry name" value="Tandem AAA-ATPase domain"/>
    <property type="match status" value="1"/>
</dbReference>
<dbReference type="InterPro" id="IPR038718">
    <property type="entry name" value="SNF2-like_sf"/>
</dbReference>
<dbReference type="PANTHER" id="PTHR45865">
    <property type="entry name" value="E3 UBIQUITIN-PROTEIN LIGASE SHPRH FAMILY MEMBER"/>
    <property type="match status" value="1"/>
</dbReference>
<dbReference type="InterPro" id="IPR000330">
    <property type="entry name" value="SNF2_N"/>
</dbReference>